<sequence length="524" mass="59879">MVILKYISLILALFVARLSCQASKGDLISKMEINKLLEGFKLIPDGEFSTSKISVRNLNGSGVDVQNVNQFCSRSCRLTNGDIVNPAITTLEIGQFNKQHLSGTGSPLQNVNESCAKYCQGSWKKDFGQNSSAKKLKTSGKNKALHDKDLKFCDKNKALDDKDYKPREEKIFYKSRQLKSLEKELIQPPQVNILSSNEKGTVGVVQLELTKPPMTFNLNFRLRNKKSRVPEISITESDADLPKNVKVSIDPILIPNLNARKFFSLLRMDSPSFADITHLALKSLSNNVANPKMLAALNITCEKIKILIDRDMKLNKLPMVFIKNFHPVIEKYLVPKLNILLVKKIIKLLDESFKLPRVFSYLKEVTEVPKDLTKKDLTMSNLAKVISKFLKKLVVRNSLQNRVLKKFYRRSLRRLIEIVKKDIEHNQVPINTLKFALDTFISGSRFWESKNLEKLVDRSKPKRNKTYKNFTEFLDTVKTSKELKKTKKVLNHKAIKGVLNDCRRASSLKEKAFCKRFADLTIML</sequence>
<organism evidence="2 3">
    <name type="scientific">Armadillidium nasatum</name>
    <dbReference type="NCBI Taxonomy" id="96803"/>
    <lineage>
        <taxon>Eukaryota</taxon>
        <taxon>Metazoa</taxon>
        <taxon>Ecdysozoa</taxon>
        <taxon>Arthropoda</taxon>
        <taxon>Crustacea</taxon>
        <taxon>Multicrustacea</taxon>
        <taxon>Malacostraca</taxon>
        <taxon>Eumalacostraca</taxon>
        <taxon>Peracarida</taxon>
        <taxon>Isopoda</taxon>
        <taxon>Oniscidea</taxon>
        <taxon>Crinocheta</taxon>
        <taxon>Armadillidiidae</taxon>
        <taxon>Armadillidium</taxon>
    </lineage>
</organism>
<comment type="caution">
    <text evidence="2">The sequence shown here is derived from an EMBL/GenBank/DDBJ whole genome shotgun (WGS) entry which is preliminary data.</text>
</comment>
<feature type="chain" id="PRO_5024270905" description="Rho-GAP domain-containing protein" evidence="1">
    <location>
        <begin position="23"/>
        <end position="524"/>
    </location>
</feature>
<gene>
    <name evidence="2" type="ORF">Anas_05876</name>
</gene>
<accession>A0A5N5TAR2</accession>
<evidence type="ECO:0000313" key="2">
    <source>
        <dbReference type="EMBL" id="KAB7503681.1"/>
    </source>
</evidence>
<dbReference type="AlphaFoldDB" id="A0A5N5TAR2"/>
<keyword evidence="3" id="KW-1185">Reference proteome</keyword>
<dbReference type="EMBL" id="SEYY01004687">
    <property type="protein sequence ID" value="KAB7503681.1"/>
    <property type="molecule type" value="Genomic_DNA"/>
</dbReference>
<evidence type="ECO:0000313" key="3">
    <source>
        <dbReference type="Proteomes" id="UP000326759"/>
    </source>
</evidence>
<feature type="signal peptide" evidence="1">
    <location>
        <begin position="1"/>
        <end position="22"/>
    </location>
</feature>
<proteinExistence type="predicted"/>
<evidence type="ECO:0008006" key="4">
    <source>
        <dbReference type="Google" id="ProtNLM"/>
    </source>
</evidence>
<dbReference type="OrthoDB" id="10301948at2759"/>
<reference evidence="2 3" key="1">
    <citation type="journal article" date="2019" name="PLoS Biol.">
        <title>Sex chromosomes control vertical transmission of feminizing Wolbachia symbionts in an isopod.</title>
        <authorList>
            <person name="Becking T."/>
            <person name="Chebbi M.A."/>
            <person name="Giraud I."/>
            <person name="Moumen B."/>
            <person name="Laverre T."/>
            <person name="Caubet Y."/>
            <person name="Peccoud J."/>
            <person name="Gilbert C."/>
            <person name="Cordaux R."/>
        </authorList>
    </citation>
    <scope>NUCLEOTIDE SEQUENCE [LARGE SCALE GENOMIC DNA]</scope>
    <source>
        <strain evidence="2">ANa2</strain>
        <tissue evidence="2">Whole body excluding digestive tract and cuticle</tissue>
    </source>
</reference>
<evidence type="ECO:0000256" key="1">
    <source>
        <dbReference type="SAM" id="SignalP"/>
    </source>
</evidence>
<protein>
    <recommendedName>
        <fullName evidence="4">Rho-GAP domain-containing protein</fullName>
    </recommendedName>
</protein>
<dbReference type="Proteomes" id="UP000326759">
    <property type="component" value="Unassembled WGS sequence"/>
</dbReference>
<name>A0A5N5TAR2_9CRUS</name>
<keyword evidence="1" id="KW-0732">Signal</keyword>